<dbReference type="GO" id="GO:0016705">
    <property type="term" value="F:oxidoreductase activity, acting on paired donors, with incorporation or reduction of molecular oxygen"/>
    <property type="evidence" value="ECO:0007669"/>
    <property type="project" value="InterPro"/>
</dbReference>
<evidence type="ECO:0000256" key="7">
    <source>
        <dbReference type="ARBA" id="ARBA00023033"/>
    </source>
</evidence>
<accession>A0A5B6ZNC7</accession>
<dbReference type="Pfam" id="PF00067">
    <property type="entry name" value="p450"/>
    <property type="match status" value="1"/>
</dbReference>
<evidence type="ECO:0000256" key="11">
    <source>
        <dbReference type="SAM" id="Phobius"/>
    </source>
</evidence>
<dbReference type="Gene3D" id="1.10.630.10">
    <property type="entry name" value="Cytochrome P450"/>
    <property type="match status" value="1"/>
</dbReference>
<evidence type="ECO:0000313" key="12">
    <source>
        <dbReference type="EMBL" id="MPA45574.1"/>
    </source>
</evidence>
<keyword evidence="7 10" id="KW-0503">Monooxygenase</keyword>
<reference evidence="12" key="1">
    <citation type="submission" date="2019-08" db="EMBL/GenBank/DDBJ databases">
        <title>Reference gene set and small RNA set construction with multiple tissues from Davidia involucrata Baill.</title>
        <authorList>
            <person name="Yang H."/>
            <person name="Zhou C."/>
            <person name="Li G."/>
            <person name="Wang J."/>
            <person name="Gao P."/>
            <person name="Wang M."/>
            <person name="Wang R."/>
            <person name="Zhao Y."/>
        </authorList>
    </citation>
    <scope>NUCLEOTIDE SEQUENCE</scope>
    <source>
        <tissue evidence="12">Mixed with DoveR01_LX</tissue>
    </source>
</reference>
<dbReference type="PRINTS" id="PR00463">
    <property type="entry name" value="EP450I"/>
</dbReference>
<evidence type="ECO:0000256" key="9">
    <source>
        <dbReference type="PIRSR" id="PIRSR602401-1"/>
    </source>
</evidence>
<keyword evidence="4 9" id="KW-0479">Metal-binding</keyword>
<dbReference type="EMBL" id="GHES01015015">
    <property type="protein sequence ID" value="MPA45574.1"/>
    <property type="molecule type" value="Transcribed_RNA"/>
</dbReference>
<dbReference type="SMR" id="A0A5B6ZNC7"/>
<evidence type="ECO:0000256" key="1">
    <source>
        <dbReference type="ARBA" id="ARBA00004370"/>
    </source>
</evidence>
<name>A0A5B6ZNC7_DAVIN</name>
<dbReference type="GO" id="GO:0020037">
    <property type="term" value="F:heme binding"/>
    <property type="evidence" value="ECO:0007669"/>
    <property type="project" value="InterPro"/>
</dbReference>
<feature type="transmembrane region" description="Helical" evidence="11">
    <location>
        <begin position="6"/>
        <end position="23"/>
    </location>
</feature>
<dbReference type="InterPro" id="IPR001128">
    <property type="entry name" value="Cyt_P450"/>
</dbReference>
<keyword evidence="3 9" id="KW-0349">Heme</keyword>
<sequence>MDTLTYLYIPLFLALYVLTHHFLHKLQNLPSTPFPTLPLIGHFHLLKKPFHRTLAKLSDRYGPVLLLRFGSRRVLVVASPSAAEECFTKNDIVFANRPRLLIGKHLGYNYTSMAWAPYGDHWRNLRRISSLEILSSHRVQMLSHIRVDEVRTLIRQLFRTSTENPDRTVEMKPAFFKLTFNSMMRMIAGKRYYGENVAEVDEAKRFQEIVAETSRLGAASSIGDFFPFMRRLGFKGREKELVALQQKRDRFMQDLIDGHRRMGADGTSPSTGMRKKTLIEILLSLHETEPEFYKDETIRSLMLVLFHGGTETSGGTMEWAMSLLLNNPEVLKKAQTEIDNCMGHDRLIDETDLAKLPYLRCIINETLRLHPVAPLLLPHESSEECMVGGFRIPRGTMLLVNLWAIQNDPKIWVDPTKFKPDRFEGLEGTRDGFKLMPFGSGRRGCPGEVLAMHMVGLALGSLIQCFDWERGSTEMVNMTEVTGFTIPKAQPLMVRCQPRRAMMNLLSQL</sequence>
<dbReference type="SUPFAM" id="SSF48264">
    <property type="entry name" value="Cytochrome P450"/>
    <property type="match status" value="1"/>
</dbReference>
<keyword evidence="11" id="KW-1133">Transmembrane helix</keyword>
<comment type="cofactor">
    <cofactor evidence="9">
        <name>heme</name>
        <dbReference type="ChEBI" id="CHEBI:30413"/>
    </cofactor>
</comment>
<keyword evidence="5 10" id="KW-0560">Oxidoreductase</keyword>
<dbReference type="GO" id="GO:0016020">
    <property type="term" value="C:membrane"/>
    <property type="evidence" value="ECO:0007669"/>
    <property type="project" value="UniProtKB-SubCell"/>
</dbReference>
<organism evidence="12">
    <name type="scientific">Davidia involucrata</name>
    <name type="common">Dove tree</name>
    <dbReference type="NCBI Taxonomy" id="16924"/>
    <lineage>
        <taxon>Eukaryota</taxon>
        <taxon>Viridiplantae</taxon>
        <taxon>Streptophyta</taxon>
        <taxon>Embryophyta</taxon>
        <taxon>Tracheophyta</taxon>
        <taxon>Spermatophyta</taxon>
        <taxon>Magnoliopsida</taxon>
        <taxon>eudicotyledons</taxon>
        <taxon>Gunneridae</taxon>
        <taxon>Pentapetalae</taxon>
        <taxon>asterids</taxon>
        <taxon>Cornales</taxon>
        <taxon>Nyssaceae</taxon>
        <taxon>Davidia</taxon>
    </lineage>
</organism>
<dbReference type="InterPro" id="IPR017972">
    <property type="entry name" value="Cyt_P450_CS"/>
</dbReference>
<keyword evidence="6 9" id="KW-0408">Iron</keyword>
<gene>
    <name evidence="12" type="ORF">Din_015015</name>
</gene>
<dbReference type="AlphaFoldDB" id="A0A5B6ZNC7"/>
<evidence type="ECO:0000256" key="10">
    <source>
        <dbReference type="RuleBase" id="RU000461"/>
    </source>
</evidence>
<comment type="subcellular location">
    <subcellularLocation>
        <location evidence="1">Membrane</location>
    </subcellularLocation>
</comment>
<dbReference type="PROSITE" id="PS00086">
    <property type="entry name" value="CYTOCHROME_P450"/>
    <property type="match status" value="1"/>
</dbReference>
<evidence type="ECO:0000256" key="8">
    <source>
        <dbReference type="ARBA" id="ARBA00023136"/>
    </source>
</evidence>
<dbReference type="InterPro" id="IPR050651">
    <property type="entry name" value="Plant_Cytochrome_P450_Monoox"/>
</dbReference>
<dbReference type="InterPro" id="IPR036396">
    <property type="entry name" value="Cyt_P450_sf"/>
</dbReference>
<dbReference type="GO" id="GO:0004497">
    <property type="term" value="F:monooxygenase activity"/>
    <property type="evidence" value="ECO:0007669"/>
    <property type="project" value="UniProtKB-KW"/>
</dbReference>
<dbReference type="CDD" id="cd20653">
    <property type="entry name" value="CYP81"/>
    <property type="match status" value="1"/>
</dbReference>
<dbReference type="PANTHER" id="PTHR47947:SF3">
    <property type="entry name" value="CYTOCHROME P450 81D1-LIKE"/>
    <property type="match status" value="1"/>
</dbReference>
<keyword evidence="8 11" id="KW-0472">Membrane</keyword>
<dbReference type="InterPro" id="IPR002401">
    <property type="entry name" value="Cyt_P450_E_grp-I"/>
</dbReference>
<proteinExistence type="inferred from homology"/>
<dbReference type="PANTHER" id="PTHR47947">
    <property type="entry name" value="CYTOCHROME P450 82C3-RELATED"/>
    <property type="match status" value="1"/>
</dbReference>
<protein>
    <submittedName>
        <fullName evidence="12">Uncharacterized protein</fullName>
    </submittedName>
</protein>
<evidence type="ECO:0000256" key="2">
    <source>
        <dbReference type="ARBA" id="ARBA00010617"/>
    </source>
</evidence>
<comment type="similarity">
    <text evidence="2 10">Belongs to the cytochrome P450 family.</text>
</comment>
<evidence type="ECO:0000256" key="6">
    <source>
        <dbReference type="ARBA" id="ARBA00023004"/>
    </source>
</evidence>
<evidence type="ECO:0000256" key="4">
    <source>
        <dbReference type="ARBA" id="ARBA00022723"/>
    </source>
</evidence>
<dbReference type="PRINTS" id="PR00385">
    <property type="entry name" value="P450"/>
</dbReference>
<keyword evidence="11" id="KW-0812">Transmembrane</keyword>
<dbReference type="FunFam" id="1.10.630.10:FF:000023">
    <property type="entry name" value="Cytochrome P450 family protein"/>
    <property type="match status" value="1"/>
</dbReference>
<dbReference type="GO" id="GO:0005506">
    <property type="term" value="F:iron ion binding"/>
    <property type="evidence" value="ECO:0007669"/>
    <property type="project" value="InterPro"/>
</dbReference>
<feature type="binding site" description="axial binding residue" evidence="9">
    <location>
        <position position="445"/>
    </location>
    <ligand>
        <name>heme</name>
        <dbReference type="ChEBI" id="CHEBI:30413"/>
    </ligand>
    <ligandPart>
        <name>Fe</name>
        <dbReference type="ChEBI" id="CHEBI:18248"/>
    </ligandPart>
</feature>
<evidence type="ECO:0000256" key="3">
    <source>
        <dbReference type="ARBA" id="ARBA00022617"/>
    </source>
</evidence>
<evidence type="ECO:0000256" key="5">
    <source>
        <dbReference type="ARBA" id="ARBA00023002"/>
    </source>
</evidence>